<evidence type="ECO:0000313" key="2">
    <source>
        <dbReference type="EMBL" id="KKR28338.1"/>
    </source>
</evidence>
<dbReference type="EMBL" id="LBXL01000052">
    <property type="protein sequence ID" value="KKR28338.1"/>
    <property type="molecule type" value="Genomic_DNA"/>
</dbReference>
<accession>A0A0G0PK94</accession>
<name>A0A0G0PK94_9BACT</name>
<keyword evidence="1" id="KW-1133">Transmembrane helix</keyword>
<dbReference type="Proteomes" id="UP000034793">
    <property type="component" value="Unassembled WGS sequence"/>
</dbReference>
<keyword evidence="1" id="KW-0472">Membrane</keyword>
<gene>
    <name evidence="2" type="ORF">UT61_C0052G0001</name>
</gene>
<feature type="transmembrane region" description="Helical" evidence="1">
    <location>
        <begin position="103"/>
        <end position="120"/>
    </location>
</feature>
<comment type="caution">
    <text evidence="2">The sequence shown here is derived from an EMBL/GenBank/DDBJ whole genome shotgun (WGS) entry which is preliminary data.</text>
</comment>
<keyword evidence="1" id="KW-0812">Transmembrane</keyword>
<protein>
    <submittedName>
        <fullName evidence="2">Uncharacterized protein</fullName>
    </submittedName>
</protein>
<sequence>MNKRIIHFLSFLITALGFFLCYWGVVLAEEVSYDLLAPIPLTGTADTVTNQTVASAYIKGIVRLAIAAAAVLAVVRIIFAGIKYMSTEAFQGKGEAKTDIQNAIWGLALAIGAYLILFTINPNLVKFNLEIPGLKIGGEFETDLGKQITSTDEANRVRSAIGCTQNCAQISILVAGGPIGTQPPNPPGPRETNGSGCDIALTPTCWINTGLYQKLRGLTVALEASAPKGSLSEVKWQVTELFPPSVTHRHSCHKPNTPVSAMCVDASLRNLNCAQ</sequence>
<feature type="non-terminal residue" evidence="2">
    <location>
        <position position="275"/>
    </location>
</feature>
<evidence type="ECO:0000313" key="3">
    <source>
        <dbReference type="Proteomes" id="UP000034793"/>
    </source>
</evidence>
<reference evidence="2 3" key="1">
    <citation type="journal article" date="2015" name="Nature">
        <title>rRNA introns, odd ribosomes, and small enigmatic genomes across a large radiation of phyla.</title>
        <authorList>
            <person name="Brown C.T."/>
            <person name="Hug L.A."/>
            <person name="Thomas B.C."/>
            <person name="Sharon I."/>
            <person name="Castelle C.J."/>
            <person name="Singh A."/>
            <person name="Wilkins M.J."/>
            <person name="Williams K.H."/>
            <person name="Banfield J.F."/>
        </authorList>
    </citation>
    <scope>NUCLEOTIDE SEQUENCE [LARGE SCALE GENOMIC DNA]</scope>
</reference>
<feature type="transmembrane region" description="Helical" evidence="1">
    <location>
        <begin position="61"/>
        <end position="82"/>
    </location>
</feature>
<dbReference type="AlphaFoldDB" id="A0A0G0PK94"/>
<proteinExistence type="predicted"/>
<organism evidence="2 3">
    <name type="scientific">Candidatus Woesebacteria bacterium GW2011_GWA1_39_8</name>
    <dbReference type="NCBI Taxonomy" id="1618552"/>
    <lineage>
        <taxon>Bacteria</taxon>
        <taxon>Candidatus Woeseibacteriota</taxon>
    </lineage>
</organism>
<evidence type="ECO:0000256" key="1">
    <source>
        <dbReference type="SAM" id="Phobius"/>
    </source>
</evidence>